<proteinExistence type="predicted"/>
<reference evidence="1 2" key="1">
    <citation type="journal article" date="2022" name="Genome Biol. Evol.">
        <title>The Spruce Budworm Genome: Reconstructing the Evolutionary History of Antifreeze Proteins.</title>
        <authorList>
            <person name="Beliveau C."/>
            <person name="Gagne P."/>
            <person name="Picq S."/>
            <person name="Vernygora O."/>
            <person name="Keeling C.I."/>
            <person name="Pinkney K."/>
            <person name="Doucet D."/>
            <person name="Wen F."/>
            <person name="Johnston J.S."/>
            <person name="Maaroufi H."/>
            <person name="Boyle B."/>
            <person name="Laroche J."/>
            <person name="Dewar K."/>
            <person name="Juretic N."/>
            <person name="Blackburn G."/>
            <person name="Nisole A."/>
            <person name="Brunet B."/>
            <person name="Brandao M."/>
            <person name="Lumley L."/>
            <person name="Duan J."/>
            <person name="Quan G."/>
            <person name="Lucarotti C.J."/>
            <person name="Roe A.D."/>
            <person name="Sperling F.A.H."/>
            <person name="Levesque R.C."/>
            <person name="Cusson M."/>
        </authorList>
    </citation>
    <scope>NUCLEOTIDE SEQUENCE [LARGE SCALE GENOMIC DNA]</scope>
    <source>
        <strain evidence="1">Glfc:IPQL:Cfum</strain>
    </source>
</reference>
<protein>
    <submittedName>
        <fullName evidence="1">Uncharacterized protein</fullName>
    </submittedName>
</protein>
<sequence>MNFIVLLSCLAVLINSIDSSAGDSTLAGDHLLDVILYQVVKVTKGENRQGSEGKPSYALDPIEFEYQHVDLCGSLMCLSANITKGSIYGLLGFEAIKTDFITEGSRVIIDVDINFPTLMLNSDYYEMKGNIMGALPLAGQGRLHIEVKEFRFWTKIILEVCQDGTSIEDFENSGFSIKNIYPRLSRYLFVRGLFLSLGGRAAVHGLWPTIKDIPADAVATVESRNILINALIRQLFTYIRYVINNGSAIFGLPPLDPLVLENYHLYIPAGFINLDLNLKDAMMTGIGGFVVHTSDFVPSQLSFDLDISVPSIVVSAGHYDLIGDLLTAVPLFQVDGLRLRGKVLLKQSEDGKSSELTGVIGGGDIDKIVNAVIEDVIVDYVNRFQGAIAAVVTTVLPAVANPLLEQLDTWRYIERFV</sequence>
<evidence type="ECO:0000313" key="1">
    <source>
        <dbReference type="EMBL" id="KAI8429951.1"/>
    </source>
</evidence>
<evidence type="ECO:0000313" key="2">
    <source>
        <dbReference type="Proteomes" id="UP001064048"/>
    </source>
</evidence>
<gene>
    <name evidence="1" type="ORF">MSG28_000413</name>
</gene>
<accession>A0ACC0K0R5</accession>
<keyword evidence="2" id="KW-1185">Reference proteome</keyword>
<organism evidence="1 2">
    <name type="scientific">Choristoneura fumiferana</name>
    <name type="common">Spruce budworm moth</name>
    <name type="synonym">Archips fumiferana</name>
    <dbReference type="NCBI Taxonomy" id="7141"/>
    <lineage>
        <taxon>Eukaryota</taxon>
        <taxon>Metazoa</taxon>
        <taxon>Ecdysozoa</taxon>
        <taxon>Arthropoda</taxon>
        <taxon>Hexapoda</taxon>
        <taxon>Insecta</taxon>
        <taxon>Pterygota</taxon>
        <taxon>Neoptera</taxon>
        <taxon>Endopterygota</taxon>
        <taxon>Lepidoptera</taxon>
        <taxon>Glossata</taxon>
        <taxon>Ditrysia</taxon>
        <taxon>Tortricoidea</taxon>
        <taxon>Tortricidae</taxon>
        <taxon>Tortricinae</taxon>
        <taxon>Choristoneura</taxon>
    </lineage>
</organism>
<dbReference type="Proteomes" id="UP001064048">
    <property type="component" value="Chromosome Z"/>
</dbReference>
<dbReference type="EMBL" id="CM046131">
    <property type="protein sequence ID" value="KAI8429951.1"/>
    <property type="molecule type" value="Genomic_DNA"/>
</dbReference>
<comment type="caution">
    <text evidence="1">The sequence shown here is derived from an EMBL/GenBank/DDBJ whole genome shotgun (WGS) entry which is preliminary data.</text>
</comment>
<name>A0ACC0K0R5_CHOFU</name>